<keyword evidence="2" id="KW-0012">Acyltransferase</keyword>
<dbReference type="PANTHER" id="PTHR43877:SF2">
    <property type="entry name" value="AMINOALKYLPHOSPHONATE N-ACETYLTRANSFERASE-RELATED"/>
    <property type="match status" value="1"/>
</dbReference>
<keyword evidence="5" id="KW-1185">Reference proteome</keyword>
<evidence type="ECO:0000313" key="4">
    <source>
        <dbReference type="EMBL" id="TCP68319.1"/>
    </source>
</evidence>
<reference evidence="4 5" key="1">
    <citation type="submission" date="2019-03" db="EMBL/GenBank/DDBJ databases">
        <title>Genomic Encyclopedia of Type Strains, Phase IV (KMG-IV): sequencing the most valuable type-strain genomes for metagenomic binning, comparative biology and taxonomic classification.</title>
        <authorList>
            <person name="Goeker M."/>
        </authorList>
    </citation>
    <scope>NUCLEOTIDE SEQUENCE [LARGE SCALE GENOMIC DNA]</scope>
    <source>
        <strain evidence="4 5">DSM 46831</strain>
    </source>
</reference>
<dbReference type="Gene3D" id="3.40.630.30">
    <property type="match status" value="1"/>
</dbReference>
<dbReference type="EMBL" id="SLXV01000017">
    <property type="protein sequence ID" value="TCP68319.1"/>
    <property type="molecule type" value="Genomic_DNA"/>
</dbReference>
<dbReference type="InterPro" id="IPR016181">
    <property type="entry name" value="Acyl_CoA_acyltransferase"/>
</dbReference>
<evidence type="ECO:0000256" key="1">
    <source>
        <dbReference type="ARBA" id="ARBA00022679"/>
    </source>
</evidence>
<evidence type="ECO:0000259" key="3">
    <source>
        <dbReference type="PROSITE" id="PS51186"/>
    </source>
</evidence>
<sequence length="185" mass="21446">MKQVDWRAQLVPREVNLMSANLVIREATIQDLEKIRLIYNQGIEDRIATLEETSKSQEDIQKWYEEHQGRYSILVIESDQQILGWASLNAYSPRHAYQGVADLSIYMERSWRGKGLGSHLLKAIENKAKENRFHKIILSTFLSNSSGQGLYRKRGFREVGVFENQGIVDGQFIDIMTMEKWLGLK</sequence>
<dbReference type="InterPro" id="IPR050832">
    <property type="entry name" value="Bact_Acetyltransf"/>
</dbReference>
<dbReference type="SUPFAM" id="SSF55729">
    <property type="entry name" value="Acyl-CoA N-acyltransferases (Nat)"/>
    <property type="match status" value="1"/>
</dbReference>
<dbReference type="GO" id="GO:0016747">
    <property type="term" value="F:acyltransferase activity, transferring groups other than amino-acyl groups"/>
    <property type="evidence" value="ECO:0007669"/>
    <property type="project" value="InterPro"/>
</dbReference>
<dbReference type="PROSITE" id="PS51186">
    <property type="entry name" value="GNAT"/>
    <property type="match status" value="1"/>
</dbReference>
<dbReference type="AlphaFoldDB" id="A0A4R2RYZ7"/>
<feature type="domain" description="N-acetyltransferase" evidence="3">
    <location>
        <begin position="22"/>
        <end position="179"/>
    </location>
</feature>
<dbReference type="RefSeq" id="WP_243649472.1">
    <property type="nucleotide sequence ID" value="NZ_SLXV01000017.1"/>
</dbReference>
<proteinExistence type="predicted"/>
<gene>
    <name evidence="4" type="ORF">EDD57_1174</name>
</gene>
<organism evidence="4 5">
    <name type="scientific">Baia soyae</name>
    <dbReference type="NCBI Taxonomy" id="1544746"/>
    <lineage>
        <taxon>Bacteria</taxon>
        <taxon>Bacillati</taxon>
        <taxon>Bacillota</taxon>
        <taxon>Bacilli</taxon>
        <taxon>Bacillales</taxon>
        <taxon>Thermoactinomycetaceae</taxon>
        <taxon>Baia</taxon>
    </lineage>
</organism>
<protein>
    <submittedName>
        <fullName evidence="4">Phosphinothricin acetyltransferase</fullName>
    </submittedName>
</protein>
<keyword evidence="1 4" id="KW-0808">Transferase</keyword>
<dbReference type="Proteomes" id="UP000294746">
    <property type="component" value="Unassembled WGS sequence"/>
</dbReference>
<dbReference type="Pfam" id="PF00583">
    <property type="entry name" value="Acetyltransf_1"/>
    <property type="match status" value="1"/>
</dbReference>
<accession>A0A4R2RYZ7</accession>
<dbReference type="PANTHER" id="PTHR43877">
    <property type="entry name" value="AMINOALKYLPHOSPHONATE N-ACETYLTRANSFERASE-RELATED-RELATED"/>
    <property type="match status" value="1"/>
</dbReference>
<evidence type="ECO:0000256" key="2">
    <source>
        <dbReference type="ARBA" id="ARBA00023315"/>
    </source>
</evidence>
<evidence type="ECO:0000313" key="5">
    <source>
        <dbReference type="Proteomes" id="UP000294746"/>
    </source>
</evidence>
<dbReference type="InterPro" id="IPR000182">
    <property type="entry name" value="GNAT_dom"/>
</dbReference>
<dbReference type="CDD" id="cd04301">
    <property type="entry name" value="NAT_SF"/>
    <property type="match status" value="1"/>
</dbReference>
<dbReference type="NCBIfam" id="NF040503">
    <property type="entry name" value="resist_ArsN1a"/>
    <property type="match status" value="1"/>
</dbReference>
<comment type="caution">
    <text evidence="4">The sequence shown here is derived from an EMBL/GenBank/DDBJ whole genome shotgun (WGS) entry which is preliminary data.</text>
</comment>
<name>A0A4R2RYZ7_9BACL</name>